<name>A0A1G2R3Q5_9BACT</name>
<evidence type="ECO:0000313" key="1">
    <source>
        <dbReference type="EMBL" id="OHA67514.1"/>
    </source>
</evidence>
<dbReference type="AlphaFoldDB" id="A0A1G2R3Q5"/>
<organism evidence="1 2">
    <name type="scientific">Candidatus Wildermuthbacteria bacterium RIFCSPHIGHO2_02_FULL_47_17</name>
    <dbReference type="NCBI Taxonomy" id="1802452"/>
    <lineage>
        <taxon>Bacteria</taxon>
        <taxon>Candidatus Wildermuthiibacteriota</taxon>
    </lineage>
</organism>
<protein>
    <submittedName>
        <fullName evidence="1">Uncharacterized protein</fullName>
    </submittedName>
</protein>
<dbReference type="EMBL" id="MHTX01000038">
    <property type="protein sequence ID" value="OHA67514.1"/>
    <property type="molecule type" value="Genomic_DNA"/>
</dbReference>
<sequence>MTKPLQEELNKVENKISKLLDAHLENLLEADEYHNKKSELIEKKVTLKQKIAQIGQKGNHWLEPLENWLKEVNQVQNLISRNNLREKGEFLRKISSNPKILARKIVFEPLGVWKIYLNLFGREQKFLAAEPRSGEAECLTNLVWR</sequence>
<comment type="caution">
    <text evidence="1">The sequence shown here is derived from an EMBL/GenBank/DDBJ whole genome shotgun (WGS) entry which is preliminary data.</text>
</comment>
<reference evidence="1 2" key="1">
    <citation type="journal article" date="2016" name="Nat. Commun.">
        <title>Thousands of microbial genomes shed light on interconnected biogeochemical processes in an aquifer system.</title>
        <authorList>
            <person name="Anantharaman K."/>
            <person name="Brown C.T."/>
            <person name="Hug L.A."/>
            <person name="Sharon I."/>
            <person name="Castelle C.J."/>
            <person name="Probst A.J."/>
            <person name="Thomas B.C."/>
            <person name="Singh A."/>
            <person name="Wilkins M.J."/>
            <person name="Karaoz U."/>
            <person name="Brodie E.L."/>
            <person name="Williams K.H."/>
            <person name="Hubbard S.S."/>
            <person name="Banfield J.F."/>
        </authorList>
    </citation>
    <scope>NUCLEOTIDE SEQUENCE [LARGE SCALE GENOMIC DNA]</scope>
</reference>
<proteinExistence type="predicted"/>
<evidence type="ECO:0000313" key="2">
    <source>
        <dbReference type="Proteomes" id="UP000179258"/>
    </source>
</evidence>
<gene>
    <name evidence="1" type="ORF">A3D59_03805</name>
</gene>
<dbReference type="Proteomes" id="UP000179258">
    <property type="component" value="Unassembled WGS sequence"/>
</dbReference>
<accession>A0A1G2R3Q5</accession>